<keyword evidence="7" id="KW-1185">Reference proteome</keyword>
<evidence type="ECO:0000313" key="7">
    <source>
        <dbReference type="Proteomes" id="UP000749311"/>
    </source>
</evidence>
<dbReference type="Pfam" id="PF17933">
    <property type="entry name" value="TetR_C_25"/>
    <property type="match status" value="1"/>
</dbReference>
<accession>A0ABX0SHK5</accession>
<feature type="DNA-binding region" description="H-T-H motif" evidence="4">
    <location>
        <begin position="31"/>
        <end position="50"/>
    </location>
</feature>
<dbReference type="PRINTS" id="PR00455">
    <property type="entry name" value="HTHTETR"/>
</dbReference>
<evidence type="ECO:0000259" key="5">
    <source>
        <dbReference type="PROSITE" id="PS50977"/>
    </source>
</evidence>
<proteinExistence type="predicted"/>
<keyword evidence="3" id="KW-0804">Transcription</keyword>
<dbReference type="EMBL" id="JAAMOZ010000001">
    <property type="protein sequence ID" value="NIH57888.1"/>
    <property type="molecule type" value="Genomic_DNA"/>
</dbReference>
<dbReference type="PANTHER" id="PTHR30055">
    <property type="entry name" value="HTH-TYPE TRANSCRIPTIONAL REGULATOR RUTR"/>
    <property type="match status" value="1"/>
</dbReference>
<dbReference type="InterPro" id="IPR009057">
    <property type="entry name" value="Homeodomain-like_sf"/>
</dbReference>
<comment type="caution">
    <text evidence="6">The sequence shown here is derived from an EMBL/GenBank/DDBJ whole genome shotgun (WGS) entry which is preliminary data.</text>
</comment>
<keyword evidence="2 4" id="KW-0238">DNA-binding</keyword>
<dbReference type="PROSITE" id="PS50977">
    <property type="entry name" value="HTH_TETR_2"/>
    <property type="match status" value="1"/>
</dbReference>
<dbReference type="PANTHER" id="PTHR30055:SF234">
    <property type="entry name" value="HTH-TYPE TRANSCRIPTIONAL REGULATOR BETI"/>
    <property type="match status" value="1"/>
</dbReference>
<reference evidence="6 7" key="1">
    <citation type="submission" date="2020-02" db="EMBL/GenBank/DDBJ databases">
        <title>Sequencing the genomes of 1000 actinobacteria strains.</title>
        <authorList>
            <person name="Klenk H.-P."/>
        </authorList>
    </citation>
    <scope>NUCLEOTIDE SEQUENCE [LARGE SCALE GENOMIC DNA]</scope>
    <source>
        <strain evidence="6 7">DSM 19609</strain>
    </source>
</reference>
<evidence type="ECO:0000256" key="1">
    <source>
        <dbReference type="ARBA" id="ARBA00023015"/>
    </source>
</evidence>
<dbReference type="RefSeq" id="WP_167168334.1">
    <property type="nucleotide sequence ID" value="NZ_BAAAOO010000007.1"/>
</dbReference>
<keyword evidence="1" id="KW-0805">Transcription regulation</keyword>
<gene>
    <name evidence="6" type="ORF">FB473_002533</name>
</gene>
<sequence>MSSNPADLLPQARIRIAALELFGRQGFDRTTIRQVASRAGVSPGLVIHHFGSKDGLREACDTYVMELVGQEREFFFTIGAPTPRMRTYLDTHPEMLRVFDYLVQALREGGEVAGHVFAKLCDLTDDLMAQAEALGFAHLPDDREATIALLVSMSVGFLLVADQFAERLGATSFEEPDVVQRYAAVASDLFTHGVFTEEYLTLLKNTTLQSDQGE</sequence>
<protein>
    <submittedName>
        <fullName evidence="6">AcrR family transcriptional regulator</fullName>
    </submittedName>
</protein>
<dbReference type="Pfam" id="PF00440">
    <property type="entry name" value="TetR_N"/>
    <property type="match status" value="1"/>
</dbReference>
<evidence type="ECO:0000313" key="6">
    <source>
        <dbReference type="EMBL" id="NIH57888.1"/>
    </source>
</evidence>
<evidence type="ECO:0000256" key="4">
    <source>
        <dbReference type="PROSITE-ProRule" id="PRU00335"/>
    </source>
</evidence>
<evidence type="ECO:0000256" key="3">
    <source>
        <dbReference type="ARBA" id="ARBA00023163"/>
    </source>
</evidence>
<dbReference type="Gene3D" id="1.10.357.10">
    <property type="entry name" value="Tetracycline Repressor, domain 2"/>
    <property type="match status" value="1"/>
</dbReference>
<organism evidence="6 7">
    <name type="scientific">Brooklawnia cerclae</name>
    <dbReference type="NCBI Taxonomy" id="349934"/>
    <lineage>
        <taxon>Bacteria</taxon>
        <taxon>Bacillati</taxon>
        <taxon>Actinomycetota</taxon>
        <taxon>Actinomycetes</taxon>
        <taxon>Propionibacteriales</taxon>
        <taxon>Propionibacteriaceae</taxon>
        <taxon>Brooklawnia</taxon>
    </lineage>
</organism>
<dbReference type="InterPro" id="IPR001647">
    <property type="entry name" value="HTH_TetR"/>
</dbReference>
<evidence type="ECO:0000256" key="2">
    <source>
        <dbReference type="ARBA" id="ARBA00023125"/>
    </source>
</evidence>
<dbReference type="InterPro" id="IPR041484">
    <property type="entry name" value="TetR_C_25"/>
</dbReference>
<name>A0ABX0SHK5_9ACTN</name>
<dbReference type="SUPFAM" id="SSF46689">
    <property type="entry name" value="Homeodomain-like"/>
    <property type="match status" value="1"/>
</dbReference>
<feature type="domain" description="HTH tetR-type" evidence="5">
    <location>
        <begin position="8"/>
        <end position="68"/>
    </location>
</feature>
<dbReference type="Proteomes" id="UP000749311">
    <property type="component" value="Unassembled WGS sequence"/>
</dbReference>
<dbReference type="InterPro" id="IPR050109">
    <property type="entry name" value="HTH-type_TetR-like_transc_reg"/>
</dbReference>